<evidence type="ECO:0000256" key="7">
    <source>
        <dbReference type="ARBA" id="ARBA00022618"/>
    </source>
</evidence>
<comment type="similarity">
    <text evidence="3">Belongs to the CND2 (condensin subunit 2) family.</text>
</comment>
<evidence type="ECO:0000313" key="12">
    <source>
        <dbReference type="Proteomes" id="UP000694941"/>
    </source>
</evidence>
<comment type="subcellular location">
    <subcellularLocation>
        <location evidence="1">Chromosome</location>
    </subcellularLocation>
    <subcellularLocation>
        <location evidence="2">Cytoplasm</location>
    </subcellularLocation>
</comment>
<proteinExistence type="inferred from homology"/>
<dbReference type="GeneID" id="106477497"/>
<dbReference type="Pfam" id="PF05786">
    <property type="entry name" value="Cnd2"/>
    <property type="match status" value="1"/>
</dbReference>
<gene>
    <name evidence="13" type="primary">LOC106477497</name>
</gene>
<reference evidence="13" key="1">
    <citation type="submission" date="2025-08" db="UniProtKB">
        <authorList>
            <consortium name="RefSeq"/>
        </authorList>
    </citation>
    <scope>IDENTIFICATION</scope>
    <source>
        <tissue evidence="13">Muscle</tissue>
    </source>
</reference>
<evidence type="ECO:0000256" key="5">
    <source>
        <dbReference type="ARBA" id="ARBA00022454"/>
    </source>
</evidence>
<dbReference type="PANTHER" id="PTHR13108">
    <property type="entry name" value="CONDENSIN COMPLEX SUBUNIT 2"/>
    <property type="match status" value="1"/>
</dbReference>
<evidence type="ECO:0000256" key="4">
    <source>
        <dbReference type="ARBA" id="ARBA00016065"/>
    </source>
</evidence>
<keyword evidence="5" id="KW-0158">Chromosome</keyword>
<evidence type="ECO:0000256" key="1">
    <source>
        <dbReference type="ARBA" id="ARBA00004286"/>
    </source>
</evidence>
<evidence type="ECO:0000256" key="8">
    <source>
        <dbReference type="ARBA" id="ARBA00022776"/>
    </source>
</evidence>
<keyword evidence="7" id="KW-0132">Cell division</keyword>
<dbReference type="RefSeq" id="XP_013793507.1">
    <property type="nucleotide sequence ID" value="XM_013938053.1"/>
</dbReference>
<evidence type="ECO:0000256" key="9">
    <source>
        <dbReference type="ARBA" id="ARBA00023067"/>
    </source>
</evidence>
<keyword evidence="9" id="KW-0226">DNA condensation</keyword>
<evidence type="ECO:0000256" key="6">
    <source>
        <dbReference type="ARBA" id="ARBA00022490"/>
    </source>
</evidence>
<accession>A0ABM1C3H4</accession>
<keyword evidence="8" id="KW-0498">Mitosis</keyword>
<feature type="non-terminal residue" evidence="13">
    <location>
        <position position="1"/>
    </location>
</feature>
<feature type="region of interest" description="Disordered" evidence="11">
    <location>
        <begin position="120"/>
        <end position="159"/>
    </location>
</feature>
<protein>
    <recommendedName>
        <fullName evidence="4">Condensin complex subunit 2</fullName>
    </recommendedName>
</protein>
<dbReference type="InterPro" id="IPR022816">
    <property type="entry name" value="Condensin_barren_su2"/>
</dbReference>
<name>A0ABM1C3H4_LIMPO</name>
<evidence type="ECO:0000256" key="2">
    <source>
        <dbReference type="ARBA" id="ARBA00004496"/>
    </source>
</evidence>
<sequence length="159" mass="18574">LESVDQLVKMLADAPSDYSYFDHNLISAWAGPNHWHIRPFTKGKFNVQQNEEKKRAKKPPLRLNYDEEKNFDELFATSKKPMKLVKKTLQQWDKEKTTLPEDLHYDIKKLMKLFSKPDVSLSSKLRNADGERKSELAFDPDNVPSPSKDWGLDNENDMH</sequence>
<keyword evidence="10" id="KW-0131">Cell cycle</keyword>
<organism evidence="12 13">
    <name type="scientific">Limulus polyphemus</name>
    <name type="common">Atlantic horseshoe crab</name>
    <dbReference type="NCBI Taxonomy" id="6850"/>
    <lineage>
        <taxon>Eukaryota</taxon>
        <taxon>Metazoa</taxon>
        <taxon>Ecdysozoa</taxon>
        <taxon>Arthropoda</taxon>
        <taxon>Chelicerata</taxon>
        <taxon>Merostomata</taxon>
        <taxon>Xiphosura</taxon>
        <taxon>Limulidae</taxon>
        <taxon>Limulus</taxon>
    </lineage>
</organism>
<evidence type="ECO:0000256" key="10">
    <source>
        <dbReference type="ARBA" id="ARBA00023306"/>
    </source>
</evidence>
<evidence type="ECO:0000256" key="3">
    <source>
        <dbReference type="ARBA" id="ARBA00009471"/>
    </source>
</evidence>
<feature type="non-terminal residue" evidence="13">
    <location>
        <position position="159"/>
    </location>
</feature>
<dbReference type="Proteomes" id="UP000694941">
    <property type="component" value="Unplaced"/>
</dbReference>
<evidence type="ECO:0000313" key="13">
    <source>
        <dbReference type="RefSeq" id="XP_013793507.1"/>
    </source>
</evidence>
<keyword evidence="6" id="KW-0963">Cytoplasm</keyword>
<keyword evidence="12" id="KW-1185">Reference proteome</keyword>
<dbReference type="PANTHER" id="PTHR13108:SF9">
    <property type="entry name" value="CONDENSIN COMPLEX SUBUNIT 2"/>
    <property type="match status" value="1"/>
</dbReference>
<evidence type="ECO:0000256" key="11">
    <source>
        <dbReference type="SAM" id="MobiDB-lite"/>
    </source>
</evidence>
<feature type="compositionally biased region" description="Basic and acidic residues" evidence="11">
    <location>
        <begin position="126"/>
        <end position="136"/>
    </location>
</feature>